<name>A0A066YUM9_9ACTN</name>
<organism evidence="2 3">
    <name type="scientific">Kitasatospora cheerisanensis KCTC 2395</name>
    <dbReference type="NCBI Taxonomy" id="1348663"/>
    <lineage>
        <taxon>Bacteria</taxon>
        <taxon>Bacillati</taxon>
        <taxon>Actinomycetota</taxon>
        <taxon>Actinomycetes</taxon>
        <taxon>Kitasatosporales</taxon>
        <taxon>Streptomycetaceae</taxon>
        <taxon>Kitasatospora</taxon>
    </lineage>
</organism>
<dbReference type="HOGENOM" id="CLU_1127903_0_0_11"/>
<keyword evidence="1" id="KW-0812">Transmembrane</keyword>
<accession>A0A066YUM9</accession>
<sequence length="246" mass="25391">MDVNDLTDTLTAHTPDPEAVLTALRSKRRRRTVKRTLVLGTAASAVAVTLLAANLAPTDRAVEARPSPAAPTAFAGAAGCASDPMARILADARNRGASIITAKGTLAVPALPGFPYSQLELRDVHTLAGPAVAPGARAWVFTPPKPPGLPVDMDTGMLLAPDGSLFGIVDVRADVQGRIGAFIRATPLVADQLVLSSGECWLAPDVVGTPFSGPLWEVPGSDSYTRAVVGGIRAVPLATVEALIPR</sequence>
<dbReference type="RefSeq" id="WP_035868319.1">
    <property type="nucleotide sequence ID" value="NZ_KK853997.1"/>
</dbReference>
<feature type="transmembrane region" description="Helical" evidence="1">
    <location>
        <begin position="37"/>
        <end position="56"/>
    </location>
</feature>
<keyword evidence="1" id="KW-1133">Transmembrane helix</keyword>
<dbReference type="OrthoDB" id="5195080at2"/>
<gene>
    <name evidence="2" type="ORF">KCH_65210</name>
</gene>
<evidence type="ECO:0000256" key="1">
    <source>
        <dbReference type="SAM" id="Phobius"/>
    </source>
</evidence>
<reference evidence="2 3" key="1">
    <citation type="submission" date="2014-05" db="EMBL/GenBank/DDBJ databases">
        <title>Draft Genome Sequence of Kitasatospora cheerisanensis KCTC 2395.</title>
        <authorList>
            <person name="Nam D.H."/>
        </authorList>
    </citation>
    <scope>NUCLEOTIDE SEQUENCE [LARGE SCALE GENOMIC DNA]</scope>
    <source>
        <strain evidence="2 3">KCTC 2395</strain>
    </source>
</reference>
<evidence type="ECO:0000313" key="2">
    <source>
        <dbReference type="EMBL" id="KDN81801.1"/>
    </source>
</evidence>
<dbReference type="PATRIC" id="fig|1348663.4.peg.6312"/>
<comment type="caution">
    <text evidence="2">The sequence shown here is derived from an EMBL/GenBank/DDBJ whole genome shotgun (WGS) entry which is preliminary data.</text>
</comment>
<protein>
    <submittedName>
        <fullName evidence="2">Uncharacterized protein</fullName>
    </submittedName>
</protein>
<evidence type="ECO:0000313" key="3">
    <source>
        <dbReference type="Proteomes" id="UP000027178"/>
    </source>
</evidence>
<dbReference type="EMBL" id="JNBY01000131">
    <property type="protein sequence ID" value="KDN81801.1"/>
    <property type="molecule type" value="Genomic_DNA"/>
</dbReference>
<dbReference type="AlphaFoldDB" id="A0A066YUM9"/>
<proteinExistence type="predicted"/>
<dbReference type="Proteomes" id="UP000027178">
    <property type="component" value="Unassembled WGS sequence"/>
</dbReference>
<keyword evidence="1" id="KW-0472">Membrane</keyword>
<keyword evidence="3" id="KW-1185">Reference proteome</keyword>